<dbReference type="EMBL" id="CAJHIA010000004">
    <property type="protein sequence ID" value="CAD6441349.1"/>
    <property type="molecule type" value="Genomic_DNA"/>
</dbReference>
<dbReference type="OrthoDB" id="3938544at2759"/>
<keyword evidence="3" id="KW-1185">Reference proteome</keyword>
<evidence type="ECO:0000256" key="1">
    <source>
        <dbReference type="SAM" id="MobiDB-lite"/>
    </source>
</evidence>
<feature type="compositionally biased region" description="Basic and acidic residues" evidence="1">
    <location>
        <begin position="121"/>
        <end position="134"/>
    </location>
</feature>
<feature type="region of interest" description="Disordered" evidence="1">
    <location>
        <begin position="1"/>
        <end position="30"/>
    </location>
</feature>
<accession>A0A8H2VMA2</accession>
<proteinExistence type="predicted"/>
<evidence type="ECO:0000313" key="2">
    <source>
        <dbReference type="EMBL" id="CAD6441349.1"/>
    </source>
</evidence>
<gene>
    <name evidence="2" type="ORF">SCLTRI_LOCUS1137</name>
</gene>
<organism evidence="2 3">
    <name type="scientific">Sclerotinia trifoliorum</name>
    <dbReference type="NCBI Taxonomy" id="28548"/>
    <lineage>
        <taxon>Eukaryota</taxon>
        <taxon>Fungi</taxon>
        <taxon>Dikarya</taxon>
        <taxon>Ascomycota</taxon>
        <taxon>Pezizomycotina</taxon>
        <taxon>Leotiomycetes</taxon>
        <taxon>Helotiales</taxon>
        <taxon>Sclerotiniaceae</taxon>
        <taxon>Sclerotinia</taxon>
    </lineage>
</organism>
<dbReference type="AlphaFoldDB" id="A0A8H2VMA2"/>
<feature type="compositionally biased region" description="Low complexity" evidence="1">
    <location>
        <begin position="16"/>
        <end position="28"/>
    </location>
</feature>
<feature type="region of interest" description="Disordered" evidence="1">
    <location>
        <begin position="121"/>
        <end position="157"/>
    </location>
</feature>
<dbReference type="Proteomes" id="UP000624404">
    <property type="component" value="Unassembled WGS sequence"/>
</dbReference>
<name>A0A8H2VMA2_9HELO</name>
<comment type="caution">
    <text evidence="2">The sequence shown here is derived from an EMBL/GenBank/DDBJ whole genome shotgun (WGS) entry which is preliminary data.</text>
</comment>
<feature type="compositionally biased region" description="Basic and acidic residues" evidence="1">
    <location>
        <begin position="140"/>
        <end position="157"/>
    </location>
</feature>
<sequence>MSETPEENPLFAIECDSSTDSDSVGDTTQKVPRDFQSEESFQTVKREWRARIECGEIHKTLPPLPLNPRSKPQTAQFLYAVEELYFYRRYREALRLVEGVLRQEDLMEDFRGTVEKYGRRCEGRLREGKESEGGKHRKEEKRSDGENNEGKTEVVSR</sequence>
<evidence type="ECO:0000313" key="3">
    <source>
        <dbReference type="Proteomes" id="UP000624404"/>
    </source>
</evidence>
<protein>
    <submittedName>
        <fullName evidence="2">1c0aa481-8b74-48b8-9fe7-5d781db1b85d</fullName>
    </submittedName>
</protein>
<reference evidence="2" key="1">
    <citation type="submission" date="2020-10" db="EMBL/GenBank/DDBJ databases">
        <authorList>
            <person name="Kusch S."/>
        </authorList>
    </citation>
    <scope>NUCLEOTIDE SEQUENCE</scope>
    <source>
        <strain evidence="2">SwB9</strain>
    </source>
</reference>